<dbReference type="Proteomes" id="UP000308600">
    <property type="component" value="Unassembled WGS sequence"/>
</dbReference>
<proteinExistence type="predicted"/>
<evidence type="ECO:0000313" key="2">
    <source>
        <dbReference type="Proteomes" id="UP000308600"/>
    </source>
</evidence>
<evidence type="ECO:0000313" key="1">
    <source>
        <dbReference type="EMBL" id="TFK69115.1"/>
    </source>
</evidence>
<organism evidence="1 2">
    <name type="scientific">Pluteus cervinus</name>
    <dbReference type="NCBI Taxonomy" id="181527"/>
    <lineage>
        <taxon>Eukaryota</taxon>
        <taxon>Fungi</taxon>
        <taxon>Dikarya</taxon>
        <taxon>Basidiomycota</taxon>
        <taxon>Agaricomycotina</taxon>
        <taxon>Agaricomycetes</taxon>
        <taxon>Agaricomycetidae</taxon>
        <taxon>Agaricales</taxon>
        <taxon>Pluteineae</taxon>
        <taxon>Pluteaceae</taxon>
        <taxon>Pluteus</taxon>
    </lineage>
</organism>
<name>A0ACD3ATK0_9AGAR</name>
<dbReference type="EMBL" id="ML208337">
    <property type="protein sequence ID" value="TFK69115.1"/>
    <property type="molecule type" value="Genomic_DNA"/>
</dbReference>
<keyword evidence="2" id="KW-1185">Reference proteome</keyword>
<accession>A0ACD3ATK0</accession>
<gene>
    <name evidence="1" type="ORF">BDN72DRAFT_627196</name>
</gene>
<sequence length="657" mass="72003">MADNVMDLSRTPRTRLSSLPRPRPIQPTGPRTPQSQRAYFAIDTNITSPVTPMYSPGPAAPMYLPQDPSTISPSTGDKKVMPPGSEVSSPRMPHPMHSASPARPTSPNPVAKLIPKAEPFTTPPPVSLDTTPVSFKSISLEAALWTFSSRELQDLVSRSIRTSAKESFIRLLSLENLDKALPAELERLEQLKTVTQSRYRFLVHRRNMFLRGLNSSGSTTSKDNDGVSATSKLTSQLCQNITECDQTLAQLVQIHDQMAQINKLLDGHWASTLAIALRKLNSSYGKRTADLSNARKRIAELQAELEDAWGEAEKMAKELDDIDEMDTAALHHLMDDVNGTVIATAAVVSVPQSPVLAPRHQRIPSQELMLSVNALAAAQAAASSAGPSSPNEHILSPGEDSRTEKGSSPPEADIPDNVSIKSTASRKSTRSTRSISRRSTLSAARTRSHRASQNSLRLPARVKQFMEERPPVPDLPISYAPTPSLFPESNAPSEIDGIGAHQYASASDPHTYPPPRKINLDDIEIVASDIAPPVPQHLLPAEDIVVRRTRLSDEIQVVPRKVPGRSTVDDIRVNARTRVQEIQPAHKIPNMWLNADSPRTPTPAERAQTLGRSNTAKPTSYNKLKTLTKRYSLPFPLFNSNKNSRESAQSKQQTRSV</sequence>
<reference evidence="1 2" key="1">
    <citation type="journal article" date="2019" name="Nat. Ecol. Evol.">
        <title>Megaphylogeny resolves global patterns of mushroom evolution.</title>
        <authorList>
            <person name="Varga T."/>
            <person name="Krizsan K."/>
            <person name="Foldi C."/>
            <person name="Dima B."/>
            <person name="Sanchez-Garcia M."/>
            <person name="Sanchez-Ramirez S."/>
            <person name="Szollosi G.J."/>
            <person name="Szarkandi J.G."/>
            <person name="Papp V."/>
            <person name="Albert L."/>
            <person name="Andreopoulos W."/>
            <person name="Angelini C."/>
            <person name="Antonin V."/>
            <person name="Barry K.W."/>
            <person name="Bougher N.L."/>
            <person name="Buchanan P."/>
            <person name="Buyck B."/>
            <person name="Bense V."/>
            <person name="Catcheside P."/>
            <person name="Chovatia M."/>
            <person name="Cooper J."/>
            <person name="Damon W."/>
            <person name="Desjardin D."/>
            <person name="Finy P."/>
            <person name="Geml J."/>
            <person name="Haridas S."/>
            <person name="Hughes K."/>
            <person name="Justo A."/>
            <person name="Karasinski D."/>
            <person name="Kautmanova I."/>
            <person name="Kiss B."/>
            <person name="Kocsube S."/>
            <person name="Kotiranta H."/>
            <person name="LaButti K.M."/>
            <person name="Lechner B.E."/>
            <person name="Liimatainen K."/>
            <person name="Lipzen A."/>
            <person name="Lukacs Z."/>
            <person name="Mihaltcheva S."/>
            <person name="Morgado L.N."/>
            <person name="Niskanen T."/>
            <person name="Noordeloos M.E."/>
            <person name="Ohm R.A."/>
            <person name="Ortiz-Santana B."/>
            <person name="Ovrebo C."/>
            <person name="Racz N."/>
            <person name="Riley R."/>
            <person name="Savchenko A."/>
            <person name="Shiryaev A."/>
            <person name="Soop K."/>
            <person name="Spirin V."/>
            <person name="Szebenyi C."/>
            <person name="Tomsovsky M."/>
            <person name="Tulloss R.E."/>
            <person name="Uehling J."/>
            <person name="Grigoriev I.V."/>
            <person name="Vagvolgyi C."/>
            <person name="Papp T."/>
            <person name="Martin F.M."/>
            <person name="Miettinen O."/>
            <person name="Hibbett D.S."/>
            <person name="Nagy L.G."/>
        </authorList>
    </citation>
    <scope>NUCLEOTIDE SEQUENCE [LARGE SCALE GENOMIC DNA]</scope>
    <source>
        <strain evidence="1 2">NL-1719</strain>
    </source>
</reference>
<protein>
    <submittedName>
        <fullName evidence="1">Uncharacterized protein</fullName>
    </submittedName>
</protein>